<protein>
    <submittedName>
        <fullName evidence="2">Uncharacterized protein</fullName>
    </submittedName>
</protein>
<feature type="compositionally biased region" description="Acidic residues" evidence="1">
    <location>
        <begin position="40"/>
        <end position="49"/>
    </location>
</feature>
<name>A0AAE0EJ09_9ROSI</name>
<dbReference type="EMBL" id="JANJYJ010000001">
    <property type="protein sequence ID" value="KAK3230166.1"/>
    <property type="molecule type" value="Genomic_DNA"/>
</dbReference>
<evidence type="ECO:0000256" key="1">
    <source>
        <dbReference type="SAM" id="MobiDB-lite"/>
    </source>
</evidence>
<dbReference type="Proteomes" id="UP001281410">
    <property type="component" value="Unassembled WGS sequence"/>
</dbReference>
<evidence type="ECO:0000313" key="3">
    <source>
        <dbReference type="Proteomes" id="UP001281410"/>
    </source>
</evidence>
<reference evidence="2" key="1">
    <citation type="journal article" date="2023" name="Plant J.">
        <title>Genome sequences and population genomics provide insights into the demographic history, inbreeding, and mutation load of two 'living fossil' tree species of Dipteronia.</title>
        <authorList>
            <person name="Feng Y."/>
            <person name="Comes H.P."/>
            <person name="Chen J."/>
            <person name="Zhu S."/>
            <person name="Lu R."/>
            <person name="Zhang X."/>
            <person name="Li P."/>
            <person name="Qiu J."/>
            <person name="Olsen K.M."/>
            <person name="Qiu Y."/>
        </authorList>
    </citation>
    <scope>NUCLEOTIDE SEQUENCE</scope>
    <source>
        <strain evidence="2">NBL</strain>
    </source>
</reference>
<sequence length="96" mass="10397">MIDSGGELIKVPDPEDSPIKANFGSDLVSPMLGQPKLEGIEPEPEPELEPETRPLVKEIKSCDSDIATYLVRLQEATIEAYPETESRSLKGGSQAS</sequence>
<comment type="caution">
    <text evidence="2">The sequence shown here is derived from an EMBL/GenBank/DDBJ whole genome shotgun (WGS) entry which is preliminary data.</text>
</comment>
<feature type="region of interest" description="Disordered" evidence="1">
    <location>
        <begin position="1"/>
        <end position="52"/>
    </location>
</feature>
<evidence type="ECO:0000313" key="2">
    <source>
        <dbReference type="EMBL" id="KAK3230166.1"/>
    </source>
</evidence>
<organism evidence="2 3">
    <name type="scientific">Dipteronia sinensis</name>
    <dbReference type="NCBI Taxonomy" id="43782"/>
    <lineage>
        <taxon>Eukaryota</taxon>
        <taxon>Viridiplantae</taxon>
        <taxon>Streptophyta</taxon>
        <taxon>Embryophyta</taxon>
        <taxon>Tracheophyta</taxon>
        <taxon>Spermatophyta</taxon>
        <taxon>Magnoliopsida</taxon>
        <taxon>eudicotyledons</taxon>
        <taxon>Gunneridae</taxon>
        <taxon>Pentapetalae</taxon>
        <taxon>rosids</taxon>
        <taxon>malvids</taxon>
        <taxon>Sapindales</taxon>
        <taxon>Sapindaceae</taxon>
        <taxon>Hippocastanoideae</taxon>
        <taxon>Acereae</taxon>
        <taxon>Dipteronia</taxon>
    </lineage>
</organism>
<proteinExistence type="predicted"/>
<gene>
    <name evidence="2" type="ORF">Dsin_002047</name>
</gene>
<accession>A0AAE0EJ09</accession>
<keyword evidence="3" id="KW-1185">Reference proteome</keyword>
<dbReference type="AlphaFoldDB" id="A0AAE0EJ09"/>